<protein>
    <submittedName>
        <fullName evidence="2">Uncharacterized protein</fullName>
    </submittedName>
</protein>
<evidence type="ECO:0000256" key="1">
    <source>
        <dbReference type="SAM" id="MobiDB-lite"/>
    </source>
</evidence>
<name>A0A182TA65_9DIPT</name>
<reference evidence="3" key="1">
    <citation type="submission" date="2013-09" db="EMBL/GenBank/DDBJ databases">
        <title>The Genome Sequence of Anopheles maculatus species B.</title>
        <authorList>
            <consortium name="The Broad Institute Genomics Platform"/>
            <person name="Neafsey D.E."/>
            <person name="Besansky N."/>
            <person name="Howell P."/>
            <person name="Walton C."/>
            <person name="Young S.K."/>
            <person name="Zeng Q."/>
            <person name="Gargeya S."/>
            <person name="Fitzgerald M."/>
            <person name="Haas B."/>
            <person name="Abouelleil A."/>
            <person name="Allen A.W."/>
            <person name="Alvarado L."/>
            <person name="Arachchi H.M."/>
            <person name="Berlin A.M."/>
            <person name="Chapman S.B."/>
            <person name="Gainer-Dewar J."/>
            <person name="Goldberg J."/>
            <person name="Griggs A."/>
            <person name="Gujja S."/>
            <person name="Hansen M."/>
            <person name="Howarth C."/>
            <person name="Imamovic A."/>
            <person name="Ireland A."/>
            <person name="Larimer J."/>
            <person name="McCowan C."/>
            <person name="Murphy C."/>
            <person name="Pearson M."/>
            <person name="Poon T.W."/>
            <person name="Priest M."/>
            <person name="Roberts A."/>
            <person name="Saif S."/>
            <person name="Shea T."/>
            <person name="Sisk P."/>
            <person name="Sykes S."/>
            <person name="Wortman J."/>
            <person name="Nusbaum C."/>
            <person name="Birren B."/>
        </authorList>
    </citation>
    <scope>NUCLEOTIDE SEQUENCE [LARGE SCALE GENOMIC DNA]</scope>
    <source>
        <strain evidence="3">maculatus3</strain>
    </source>
</reference>
<feature type="region of interest" description="Disordered" evidence="1">
    <location>
        <begin position="182"/>
        <end position="204"/>
    </location>
</feature>
<dbReference type="EnsemblMetazoa" id="AMAM022744-RA">
    <property type="protein sequence ID" value="AMAM022744-PA"/>
    <property type="gene ID" value="AMAM022744"/>
</dbReference>
<accession>A0A182TA65</accession>
<sequence>MYASSSSNCFTGINNFQELRFITPSNKNGSLAEELETKAHSTTASSLTTHVALHFTSTTTSTTATSTSSIHNEIPDTFKQPAKIDTMDGSTVVPRQQCNGTQGVPVPFELPKSPEQFDCFAPSTKEQPVPDPVPSAKLAKATRKDNVRGCSVSFPTEELLGSVTTFYPSGDLENGQTLRTSARVKHKMRMDSIRSSTPPLTERK</sequence>
<reference evidence="2" key="2">
    <citation type="submission" date="2020-05" db="UniProtKB">
        <authorList>
            <consortium name="EnsemblMetazoa"/>
        </authorList>
    </citation>
    <scope>IDENTIFICATION</scope>
    <source>
        <strain evidence="2">maculatus3</strain>
    </source>
</reference>
<organism evidence="2 3">
    <name type="scientific">Anopheles maculatus</name>
    <dbReference type="NCBI Taxonomy" id="74869"/>
    <lineage>
        <taxon>Eukaryota</taxon>
        <taxon>Metazoa</taxon>
        <taxon>Ecdysozoa</taxon>
        <taxon>Arthropoda</taxon>
        <taxon>Hexapoda</taxon>
        <taxon>Insecta</taxon>
        <taxon>Pterygota</taxon>
        <taxon>Neoptera</taxon>
        <taxon>Endopterygota</taxon>
        <taxon>Diptera</taxon>
        <taxon>Nematocera</taxon>
        <taxon>Culicoidea</taxon>
        <taxon>Culicidae</taxon>
        <taxon>Anophelinae</taxon>
        <taxon>Anopheles</taxon>
        <taxon>Anopheles maculatus group</taxon>
    </lineage>
</organism>
<keyword evidence="3" id="KW-1185">Reference proteome</keyword>
<evidence type="ECO:0000313" key="3">
    <source>
        <dbReference type="Proteomes" id="UP000075901"/>
    </source>
</evidence>
<dbReference type="AlphaFoldDB" id="A0A182TA65"/>
<dbReference type="Proteomes" id="UP000075901">
    <property type="component" value="Unassembled WGS sequence"/>
</dbReference>
<evidence type="ECO:0000313" key="2">
    <source>
        <dbReference type="EnsemblMetazoa" id="AMAM022744-PA"/>
    </source>
</evidence>
<proteinExistence type="predicted"/>
<dbReference type="VEuPathDB" id="VectorBase:AMAM022744"/>
<feature type="compositionally biased region" description="Polar residues" evidence="1">
    <location>
        <begin position="193"/>
        <end position="204"/>
    </location>
</feature>